<dbReference type="InterPro" id="IPR001509">
    <property type="entry name" value="Epimerase_deHydtase"/>
</dbReference>
<evidence type="ECO:0000313" key="4">
    <source>
        <dbReference type="EMBL" id="KAA9023808.1"/>
    </source>
</evidence>
<dbReference type="SUPFAM" id="SSF51735">
    <property type="entry name" value="NAD(P)-binding Rossmann-fold domains"/>
    <property type="match status" value="1"/>
</dbReference>
<comment type="caution">
    <text evidence="4">The sequence shown here is derived from an EMBL/GenBank/DDBJ whole genome shotgun (WGS) entry which is preliminary data.</text>
</comment>
<evidence type="ECO:0000256" key="1">
    <source>
        <dbReference type="ARBA" id="ARBA00004370"/>
    </source>
</evidence>
<reference evidence="4 5" key="1">
    <citation type="submission" date="2019-09" db="EMBL/GenBank/DDBJ databases">
        <title>Whole genome sequences of isolates from the Mars Exploration Rovers.</title>
        <authorList>
            <person name="Seuylemezian A."/>
            <person name="Vaishampayan P."/>
        </authorList>
    </citation>
    <scope>NUCLEOTIDE SEQUENCE [LARGE SCALE GENOMIC DNA]</scope>
    <source>
        <strain evidence="4 5">MER_TA_151</strain>
    </source>
</reference>
<proteinExistence type="predicted"/>
<dbReference type="RefSeq" id="WP_150440209.1">
    <property type="nucleotide sequence ID" value="NZ_VYKL01000018.1"/>
</dbReference>
<name>A0A5J5HQS1_9BACI</name>
<feature type="domain" description="NAD-dependent epimerase/dehydratase" evidence="3">
    <location>
        <begin position="7"/>
        <end position="202"/>
    </location>
</feature>
<dbReference type="Pfam" id="PF01370">
    <property type="entry name" value="Epimerase"/>
    <property type="match status" value="1"/>
</dbReference>
<comment type="subcellular location">
    <subcellularLocation>
        <location evidence="1">Membrane</location>
    </subcellularLocation>
</comment>
<dbReference type="AlphaFoldDB" id="A0A5J5HQS1"/>
<evidence type="ECO:0000259" key="3">
    <source>
        <dbReference type="Pfam" id="PF01370"/>
    </source>
</evidence>
<dbReference type="GO" id="GO:0016020">
    <property type="term" value="C:membrane"/>
    <property type="evidence" value="ECO:0007669"/>
    <property type="project" value="UniProtKB-SubCell"/>
</dbReference>
<dbReference type="CDD" id="cd05250">
    <property type="entry name" value="CC3_like_SDR_a"/>
    <property type="match status" value="1"/>
</dbReference>
<sequence length="223" mass="25173">MQKKKTALIAGASGLVGTELLHYLLEGQEYDQVIAIVRSPLNLKHTKLEEKIISFDDLDTYKDRFAVDDVYCCLGTTIKKAKTKESMYKIDVEYPVQMAKLASENGANQFLIVSSMNANPHSSIWYAKMKGELEEKISKVPFESISIMRPSLLLGERDEFRFGEKAGELVFTIFPFLFIGPLKKYKAIQGRTVALAMYKIAQMNKKGISIYPSEQIEQIAASR</sequence>
<dbReference type="OrthoDB" id="9798632at2"/>
<dbReference type="PANTHER" id="PTHR14097">
    <property type="entry name" value="OXIDOREDUCTASE HTATIP2"/>
    <property type="match status" value="1"/>
</dbReference>
<dbReference type="InterPro" id="IPR036291">
    <property type="entry name" value="NAD(P)-bd_dom_sf"/>
</dbReference>
<keyword evidence="2" id="KW-0472">Membrane</keyword>
<evidence type="ECO:0000256" key="2">
    <source>
        <dbReference type="ARBA" id="ARBA00023136"/>
    </source>
</evidence>
<keyword evidence="5" id="KW-1185">Reference proteome</keyword>
<accession>A0A5J5HQS1</accession>
<evidence type="ECO:0000313" key="5">
    <source>
        <dbReference type="Proteomes" id="UP000326671"/>
    </source>
</evidence>
<protein>
    <submittedName>
        <fullName evidence="4">Oxidoreductase</fullName>
    </submittedName>
</protein>
<gene>
    <name evidence="4" type="ORF">F4V44_11735</name>
</gene>
<dbReference type="Gene3D" id="3.40.50.720">
    <property type="entry name" value="NAD(P)-binding Rossmann-like Domain"/>
    <property type="match status" value="1"/>
</dbReference>
<dbReference type="PANTHER" id="PTHR14097:SF7">
    <property type="entry name" value="OXIDOREDUCTASE HTATIP2"/>
    <property type="match status" value="1"/>
</dbReference>
<dbReference type="EMBL" id="VYKL01000018">
    <property type="protein sequence ID" value="KAA9023808.1"/>
    <property type="molecule type" value="Genomic_DNA"/>
</dbReference>
<organism evidence="4 5">
    <name type="scientific">Niallia endozanthoxylica</name>
    <dbReference type="NCBI Taxonomy" id="2036016"/>
    <lineage>
        <taxon>Bacteria</taxon>
        <taxon>Bacillati</taxon>
        <taxon>Bacillota</taxon>
        <taxon>Bacilli</taxon>
        <taxon>Bacillales</taxon>
        <taxon>Bacillaceae</taxon>
        <taxon>Niallia</taxon>
    </lineage>
</organism>
<dbReference type="Proteomes" id="UP000326671">
    <property type="component" value="Unassembled WGS sequence"/>
</dbReference>